<dbReference type="PANTHER" id="PTHR46696">
    <property type="entry name" value="P450, PUTATIVE (EUROFUNG)-RELATED"/>
    <property type="match status" value="1"/>
</dbReference>
<organism evidence="8 9">
    <name type="scientific">Paraburkholderia phymatum (strain DSM 17167 / CIP 108236 / LMG 21445 / STM815)</name>
    <name type="common">Burkholderia phymatum</name>
    <dbReference type="NCBI Taxonomy" id="391038"/>
    <lineage>
        <taxon>Bacteria</taxon>
        <taxon>Pseudomonadati</taxon>
        <taxon>Pseudomonadota</taxon>
        <taxon>Betaproteobacteria</taxon>
        <taxon>Burkholderiales</taxon>
        <taxon>Burkholderiaceae</taxon>
        <taxon>Paraburkholderia</taxon>
    </lineage>
</organism>
<dbReference type="InterPro" id="IPR036396">
    <property type="entry name" value="Cyt_P450_sf"/>
</dbReference>
<dbReference type="GO" id="GO:0020037">
    <property type="term" value="F:heme binding"/>
    <property type="evidence" value="ECO:0007669"/>
    <property type="project" value="InterPro"/>
</dbReference>
<sequence>MYNVADSSRSASPTLPAAGFSPSYDPLIPHPEHVKDPYRVYAELRSNAPLYRSPHGVWIASGYEEVSTMLKSPDFGRGYFYFDNMAKRLGEAMVSQPVYASAREMMVMKDGPDHLRLRGLVAHFFSHRNVEALRPFMRSVMEGLIDKALEKSSFDVMTDIAFPLPSAVICRLVGLPEADWPRFRQRSTNGSRALEPAPLSPLELAEQNHAVEEARDYFSWLIELRKREPGDDLATLLVNAEAAGQASREEVIENLRMMFVGGQETTVNTIGNGLLALHRHPDQLQALKSDRALIPDAVTEIVRYDSAVQITPRQARCDMEMCGAAITAGDTILCVVASANRDERAWVQADRFDISRKRNYPLSFGGGPHYCLGAQLGMVETEVALAALLDRMPNLALDIADPRWLPGTVVFRGLQSLPAHA</sequence>
<dbReference type="GO" id="GO:0016705">
    <property type="term" value="F:oxidoreductase activity, acting on paired donors, with incorporation or reduction of molecular oxygen"/>
    <property type="evidence" value="ECO:0007669"/>
    <property type="project" value="InterPro"/>
</dbReference>
<dbReference type="KEGG" id="bph:Bphy_6307"/>
<keyword evidence="8" id="KW-0614">Plasmid</keyword>
<keyword evidence="3 7" id="KW-0479">Metal-binding</keyword>
<dbReference type="RefSeq" id="WP_012405498.1">
    <property type="nucleotide sequence ID" value="NC_010625.1"/>
</dbReference>
<keyword evidence="4 7" id="KW-0560">Oxidoreductase</keyword>
<dbReference type="InterPro" id="IPR001128">
    <property type="entry name" value="Cyt_P450"/>
</dbReference>
<keyword evidence="5 7" id="KW-0408">Iron</keyword>
<dbReference type="FunFam" id="1.10.630.10:FF:000018">
    <property type="entry name" value="Cytochrome P450 monooxygenase"/>
    <property type="match status" value="1"/>
</dbReference>
<evidence type="ECO:0000256" key="5">
    <source>
        <dbReference type="ARBA" id="ARBA00023004"/>
    </source>
</evidence>
<dbReference type="CDD" id="cd20625">
    <property type="entry name" value="CYP164-like"/>
    <property type="match status" value="1"/>
</dbReference>
<evidence type="ECO:0000256" key="2">
    <source>
        <dbReference type="ARBA" id="ARBA00022617"/>
    </source>
</evidence>
<protein>
    <submittedName>
        <fullName evidence="8">Cytochrome P450</fullName>
    </submittedName>
</protein>
<keyword evidence="2 7" id="KW-0349">Heme</keyword>
<dbReference type="PRINTS" id="PR00359">
    <property type="entry name" value="BP450"/>
</dbReference>
<name>B2JWL2_PARP8</name>
<dbReference type="SUPFAM" id="SSF48264">
    <property type="entry name" value="Cytochrome P450"/>
    <property type="match status" value="1"/>
</dbReference>
<evidence type="ECO:0000256" key="1">
    <source>
        <dbReference type="ARBA" id="ARBA00010617"/>
    </source>
</evidence>
<dbReference type="Proteomes" id="UP000001192">
    <property type="component" value="Plasmid pBPHY01"/>
</dbReference>
<evidence type="ECO:0000256" key="4">
    <source>
        <dbReference type="ARBA" id="ARBA00023002"/>
    </source>
</evidence>
<evidence type="ECO:0000256" key="6">
    <source>
        <dbReference type="ARBA" id="ARBA00023033"/>
    </source>
</evidence>
<dbReference type="PROSITE" id="PS00086">
    <property type="entry name" value="CYTOCHROME_P450"/>
    <property type="match status" value="1"/>
</dbReference>
<proteinExistence type="inferred from homology"/>
<dbReference type="GO" id="GO:0005506">
    <property type="term" value="F:iron ion binding"/>
    <property type="evidence" value="ECO:0007669"/>
    <property type="project" value="InterPro"/>
</dbReference>
<dbReference type="Gene3D" id="1.10.630.10">
    <property type="entry name" value="Cytochrome P450"/>
    <property type="match status" value="1"/>
</dbReference>
<dbReference type="InterPro" id="IPR017972">
    <property type="entry name" value="Cyt_P450_CS"/>
</dbReference>
<dbReference type="InterPro" id="IPR002397">
    <property type="entry name" value="Cyt_P450_B"/>
</dbReference>
<dbReference type="PANTHER" id="PTHR46696:SF1">
    <property type="entry name" value="CYTOCHROME P450 YJIB-RELATED"/>
    <property type="match status" value="1"/>
</dbReference>
<reference evidence="9" key="1">
    <citation type="journal article" date="2014" name="Stand. Genomic Sci.">
        <title>Complete genome sequence of Burkholderia phymatum STM815(T), a broad host range and efficient nitrogen-fixing symbiont of Mimosa species.</title>
        <authorList>
            <person name="Moulin L."/>
            <person name="Klonowska A."/>
            <person name="Caroline B."/>
            <person name="Booth K."/>
            <person name="Vriezen J.A."/>
            <person name="Melkonian R."/>
            <person name="James E.K."/>
            <person name="Young J.P."/>
            <person name="Bena G."/>
            <person name="Hauser L."/>
            <person name="Land M."/>
            <person name="Kyrpides N."/>
            <person name="Bruce D."/>
            <person name="Chain P."/>
            <person name="Copeland A."/>
            <person name="Pitluck S."/>
            <person name="Woyke T."/>
            <person name="Lizotte-Waniewski M."/>
            <person name="Bristow J."/>
            <person name="Riley M."/>
        </authorList>
    </citation>
    <scope>NUCLEOTIDE SEQUENCE [LARGE SCALE GENOMIC DNA]</scope>
    <source>
        <strain evidence="9">DSM 17167 / CIP 108236 / LMG 21445 / STM815</strain>
        <plasmid evidence="9">Plasmid pBPHY01</plasmid>
    </source>
</reference>
<dbReference type="GO" id="GO:0004497">
    <property type="term" value="F:monooxygenase activity"/>
    <property type="evidence" value="ECO:0007669"/>
    <property type="project" value="UniProtKB-KW"/>
</dbReference>
<comment type="similarity">
    <text evidence="1 7">Belongs to the cytochrome P450 family.</text>
</comment>
<keyword evidence="6 7" id="KW-0503">Monooxygenase</keyword>
<geneLocation type="plasmid" evidence="8 9">
    <name>pBPHY01</name>
</geneLocation>
<dbReference type="Pfam" id="PF00067">
    <property type="entry name" value="p450"/>
    <property type="match status" value="1"/>
</dbReference>
<accession>B2JWL2</accession>
<dbReference type="AlphaFoldDB" id="B2JWL2"/>
<dbReference type="OrthoDB" id="4168525at2"/>
<evidence type="ECO:0000313" key="8">
    <source>
        <dbReference type="EMBL" id="ACC75339.1"/>
    </source>
</evidence>
<dbReference type="HOGENOM" id="CLU_033716_2_0_4"/>
<evidence type="ECO:0000313" key="9">
    <source>
        <dbReference type="Proteomes" id="UP000001192"/>
    </source>
</evidence>
<keyword evidence="9" id="KW-1185">Reference proteome</keyword>
<gene>
    <name evidence="8" type="ordered locus">Bphy_6307</name>
</gene>
<evidence type="ECO:0000256" key="7">
    <source>
        <dbReference type="RuleBase" id="RU000461"/>
    </source>
</evidence>
<evidence type="ECO:0000256" key="3">
    <source>
        <dbReference type="ARBA" id="ARBA00022723"/>
    </source>
</evidence>
<dbReference type="EMBL" id="CP001045">
    <property type="protein sequence ID" value="ACC75339.1"/>
    <property type="molecule type" value="Genomic_DNA"/>
</dbReference>